<name>A0A1I7UJB1_9PELO</name>
<dbReference type="Pfam" id="PF01579">
    <property type="entry name" value="DUF19"/>
    <property type="match status" value="1"/>
</dbReference>
<feature type="signal peptide" evidence="1">
    <location>
        <begin position="1"/>
        <end position="16"/>
    </location>
</feature>
<dbReference type="AlphaFoldDB" id="A0A1I7UJB1"/>
<protein>
    <submittedName>
        <fullName evidence="4">DUF19 domain-containing protein</fullName>
    </submittedName>
</protein>
<feature type="chain" id="PRO_5009308952" evidence="1">
    <location>
        <begin position="17"/>
        <end position="180"/>
    </location>
</feature>
<dbReference type="PANTHER" id="PTHR21453">
    <property type="entry name" value="DUF19 DOMAIN-CONTAINING PROTEIN-RELATED-RELATED"/>
    <property type="match status" value="1"/>
</dbReference>
<keyword evidence="3" id="KW-1185">Reference proteome</keyword>
<organism evidence="3 4">
    <name type="scientific">Caenorhabditis tropicalis</name>
    <dbReference type="NCBI Taxonomy" id="1561998"/>
    <lineage>
        <taxon>Eukaryota</taxon>
        <taxon>Metazoa</taxon>
        <taxon>Ecdysozoa</taxon>
        <taxon>Nematoda</taxon>
        <taxon>Chromadorea</taxon>
        <taxon>Rhabditida</taxon>
        <taxon>Rhabditina</taxon>
        <taxon>Rhabditomorpha</taxon>
        <taxon>Rhabditoidea</taxon>
        <taxon>Rhabditidae</taxon>
        <taxon>Peloderinae</taxon>
        <taxon>Caenorhabditis</taxon>
    </lineage>
</organism>
<dbReference type="InterPro" id="IPR016638">
    <property type="entry name" value="UPF0376"/>
</dbReference>
<feature type="domain" description="T20D4.11-like" evidence="2">
    <location>
        <begin position="22"/>
        <end position="180"/>
    </location>
</feature>
<proteinExistence type="predicted"/>
<accession>A0A1I7UJB1</accession>
<dbReference type="PIRSF" id="PIRSF015697">
    <property type="entry name" value="UCP015697"/>
    <property type="match status" value="1"/>
</dbReference>
<dbReference type="WBParaSite" id="Csp11.Scaffold629.g9894.t1">
    <property type="protein sequence ID" value="Csp11.Scaffold629.g9894.t1"/>
    <property type="gene ID" value="Csp11.Scaffold629.g9894"/>
</dbReference>
<dbReference type="PANTHER" id="PTHR21453:SF7">
    <property type="entry name" value="DUF19 DOMAIN-CONTAINING PROTEIN"/>
    <property type="match status" value="1"/>
</dbReference>
<evidence type="ECO:0000313" key="4">
    <source>
        <dbReference type="WBParaSite" id="Csp11.Scaffold629.g9894.t1"/>
    </source>
</evidence>
<evidence type="ECO:0000259" key="2">
    <source>
        <dbReference type="Pfam" id="PF01579"/>
    </source>
</evidence>
<keyword evidence="1" id="KW-0732">Signal</keyword>
<reference evidence="4" key="1">
    <citation type="submission" date="2016-11" db="UniProtKB">
        <authorList>
            <consortium name="WormBaseParasite"/>
        </authorList>
    </citation>
    <scope>IDENTIFICATION</scope>
</reference>
<evidence type="ECO:0000313" key="3">
    <source>
        <dbReference type="Proteomes" id="UP000095282"/>
    </source>
</evidence>
<sequence>MRAIFNLLLLSGIVLAFDKTKCSPADQQKVTECLEKHKELGDKAVEFDLTQPGNISKLNDHCEDLQSCGNIIRCGANETENIAKTISYCEVVSYHVSPEYLNCIKKLDSSTSKCTQDWNPLPELEEDAADYEEKRKEACDNFFGKDGCLGREITEICGLDTWKNFERNYLILKKVVGKCN</sequence>
<dbReference type="Proteomes" id="UP000095282">
    <property type="component" value="Unplaced"/>
</dbReference>
<evidence type="ECO:0000256" key="1">
    <source>
        <dbReference type="SAM" id="SignalP"/>
    </source>
</evidence>
<dbReference type="eggNOG" id="ENOG502TI7E">
    <property type="taxonomic scope" value="Eukaryota"/>
</dbReference>
<dbReference type="InterPro" id="IPR002542">
    <property type="entry name" value="T20D4.11-like_dom"/>
</dbReference>